<dbReference type="AlphaFoldDB" id="A0A1F7V7Z4"/>
<evidence type="ECO:0000313" key="1">
    <source>
        <dbReference type="EMBL" id="OGL86168.1"/>
    </source>
</evidence>
<proteinExistence type="predicted"/>
<comment type="caution">
    <text evidence="1">The sequence shown here is derived from an EMBL/GenBank/DDBJ whole genome shotgun (WGS) entry which is preliminary data.</text>
</comment>
<dbReference type="EMBL" id="MGEQ01000010">
    <property type="protein sequence ID" value="OGL86168.1"/>
    <property type="molecule type" value="Genomic_DNA"/>
</dbReference>
<evidence type="ECO:0000313" key="2">
    <source>
        <dbReference type="Proteomes" id="UP000176593"/>
    </source>
</evidence>
<protein>
    <submittedName>
        <fullName evidence="1">Uncharacterized protein</fullName>
    </submittedName>
</protein>
<accession>A0A1F7V7Z4</accession>
<gene>
    <name evidence="1" type="ORF">A3I41_01160</name>
</gene>
<sequence length="295" mass="33526">MNQDELKKFLQNEPLMHAEPTLGMLDAGFLEKPQGSIYFGTGLTTPRAPSVGLPFDILIFLLTAEKLRRQFGMDKIYHHIADTHALTNAFCTREGIAQMAAEYKDVVSRIARLAKIPVVVQLSSEFDATESYDALLATVVTDKAEYVKRELADMLWYRKQHDVRLKLGWLVQASESELGFDERLYDREFRAVCDAHMSFAYTVSGRTMDLKRQKVSPYISIADEHRILLKPDEDVSAKVAMMTPEWNGDKTYGGLTNQLSATLRLWERLTETSVGRGQPVFERVQLLINLIFSDV</sequence>
<dbReference type="Proteomes" id="UP000176593">
    <property type="component" value="Unassembled WGS sequence"/>
</dbReference>
<reference evidence="1 2" key="1">
    <citation type="journal article" date="2016" name="Nat. Commun.">
        <title>Thousands of microbial genomes shed light on interconnected biogeochemical processes in an aquifer system.</title>
        <authorList>
            <person name="Anantharaman K."/>
            <person name="Brown C.T."/>
            <person name="Hug L.A."/>
            <person name="Sharon I."/>
            <person name="Castelle C.J."/>
            <person name="Probst A.J."/>
            <person name="Thomas B.C."/>
            <person name="Singh A."/>
            <person name="Wilkins M.J."/>
            <person name="Karaoz U."/>
            <person name="Brodie E.L."/>
            <person name="Williams K.H."/>
            <person name="Hubbard S.S."/>
            <person name="Banfield J.F."/>
        </authorList>
    </citation>
    <scope>NUCLEOTIDE SEQUENCE [LARGE SCALE GENOMIC DNA]</scope>
</reference>
<name>A0A1F7V7Z4_9BACT</name>
<organism evidence="1 2">
    <name type="scientific">Candidatus Uhrbacteria bacterium RIFCSPLOWO2_02_FULL_48_18</name>
    <dbReference type="NCBI Taxonomy" id="1802408"/>
    <lineage>
        <taxon>Bacteria</taxon>
        <taxon>Candidatus Uhriibacteriota</taxon>
    </lineage>
</organism>